<evidence type="ECO:0000259" key="5">
    <source>
        <dbReference type="PROSITE" id="PS50250"/>
    </source>
</evidence>
<keyword evidence="1 4" id="KW-0963">Cytoplasm</keyword>
<dbReference type="AlphaFoldDB" id="A0AAX7U384"/>
<evidence type="ECO:0000256" key="3">
    <source>
        <dbReference type="ARBA" id="ARBA00022917"/>
    </source>
</evidence>
<dbReference type="PANTHER" id="PTHR13242:SF0">
    <property type="entry name" value="EUKARYOTIC TRANSLATION INITIATION FACTOR 3 SUBUNIT L"/>
    <property type="match status" value="1"/>
</dbReference>
<keyword evidence="3 4" id="KW-0648">Protein biosynthesis</keyword>
<keyword evidence="2 4" id="KW-0396">Initiation factor</keyword>
<dbReference type="InterPro" id="IPR019382">
    <property type="entry name" value="eIF3l"/>
</dbReference>
<dbReference type="HAMAP" id="MF_03011">
    <property type="entry name" value="eIF3l"/>
    <property type="match status" value="1"/>
</dbReference>
<evidence type="ECO:0000256" key="1">
    <source>
        <dbReference type="ARBA" id="ARBA00022490"/>
    </source>
</evidence>
<gene>
    <name evidence="4" type="primary">EIF3L</name>
    <name evidence="4" type="synonym">EIF3EIP</name>
    <name evidence="4" type="synonym">EIF3S6IP</name>
</gene>
<keyword evidence="7" id="KW-1185">Reference proteome</keyword>
<feature type="domain" description="PCI" evidence="5">
    <location>
        <begin position="279"/>
        <end position="485"/>
    </location>
</feature>
<reference evidence="7" key="2">
    <citation type="submission" date="2023-03" db="EMBL/GenBank/DDBJ databases">
        <authorList>
            <consortium name="Wellcome Sanger Institute Data Sharing"/>
        </authorList>
    </citation>
    <scope>NUCLEOTIDE SEQUENCE [LARGE SCALE GENOMIC DNA]</scope>
</reference>
<evidence type="ECO:0000256" key="2">
    <source>
        <dbReference type="ARBA" id="ARBA00022540"/>
    </source>
</evidence>
<evidence type="ECO:0000256" key="4">
    <source>
        <dbReference type="HAMAP-Rule" id="MF_03011"/>
    </source>
</evidence>
<evidence type="ECO:0000313" key="7">
    <source>
        <dbReference type="Proteomes" id="UP000265100"/>
    </source>
</evidence>
<dbReference type="PANTHER" id="PTHR13242">
    <property type="entry name" value="EUKARYOTIC TRANSLATION INITIATION FACTOR 3"/>
    <property type="match status" value="1"/>
</dbReference>
<reference evidence="6" key="4">
    <citation type="submission" date="2025-09" db="UniProtKB">
        <authorList>
            <consortium name="Ensembl"/>
        </authorList>
    </citation>
    <scope>IDENTIFICATION</scope>
</reference>
<comment type="subcellular location">
    <subcellularLocation>
        <location evidence="4">Cytoplasm</location>
    </subcellularLocation>
</comment>
<dbReference type="SUPFAM" id="SSF48452">
    <property type="entry name" value="TPR-like"/>
    <property type="match status" value="1"/>
</dbReference>
<accession>A0AAX7U384</accession>
<dbReference type="GO" id="GO:0005852">
    <property type="term" value="C:eukaryotic translation initiation factor 3 complex"/>
    <property type="evidence" value="ECO:0007669"/>
    <property type="project" value="UniProtKB-UniRule"/>
</dbReference>
<reference evidence="6" key="3">
    <citation type="submission" date="2025-08" db="UniProtKB">
        <authorList>
            <consortium name="Ensembl"/>
        </authorList>
    </citation>
    <scope>IDENTIFICATION</scope>
</reference>
<organism evidence="6 7">
    <name type="scientific">Astatotilapia calliptera</name>
    <name type="common">Eastern happy</name>
    <name type="synonym">Chromis callipterus</name>
    <dbReference type="NCBI Taxonomy" id="8154"/>
    <lineage>
        <taxon>Eukaryota</taxon>
        <taxon>Metazoa</taxon>
        <taxon>Chordata</taxon>
        <taxon>Craniata</taxon>
        <taxon>Vertebrata</taxon>
        <taxon>Euteleostomi</taxon>
        <taxon>Actinopterygii</taxon>
        <taxon>Neopterygii</taxon>
        <taxon>Teleostei</taxon>
        <taxon>Neoteleostei</taxon>
        <taxon>Acanthomorphata</taxon>
        <taxon>Ovalentaria</taxon>
        <taxon>Cichlomorphae</taxon>
        <taxon>Cichliformes</taxon>
        <taxon>Cichlidae</taxon>
        <taxon>African cichlids</taxon>
        <taxon>Pseudocrenilabrinae</taxon>
        <taxon>Haplochromini</taxon>
        <taxon>Astatotilapia</taxon>
    </lineage>
</organism>
<dbReference type="Ensembl" id="ENSACLT00000088189.1">
    <property type="protein sequence ID" value="ENSACLP00000064138.1"/>
    <property type="gene ID" value="ENSACLG00000021594.2"/>
</dbReference>
<dbReference type="GO" id="GO:0001732">
    <property type="term" value="P:formation of cytoplasmic translation initiation complex"/>
    <property type="evidence" value="ECO:0007669"/>
    <property type="project" value="UniProtKB-UniRule"/>
</dbReference>
<dbReference type="InterPro" id="IPR011990">
    <property type="entry name" value="TPR-like_helical_dom_sf"/>
</dbReference>
<comment type="subunit">
    <text evidence="4">Component of the eukaryotic translation initiation factor 3 (eIF-3) complex, which is composed of 13 subunits: EIF3A, EIF3B, EIF3C, EIF3D, EIF3E, EIF3F, EIF3G, EIF3H, EIF3I, EIF3J, EIF3K, EIF3L and EIF3M.</text>
</comment>
<dbReference type="Pfam" id="PF10255">
    <property type="entry name" value="Paf67"/>
    <property type="match status" value="1"/>
</dbReference>
<protein>
    <recommendedName>
        <fullName evidence="4">Eukaryotic translation initiation factor 3 subunit L</fullName>
        <shortName evidence="4">eIF3l</shortName>
    </recommendedName>
    <alternativeName>
        <fullName evidence="4">Eukaryotic translation initiation factor 3 subunit 6-interacting protein</fullName>
    </alternativeName>
    <alternativeName>
        <fullName evidence="4">Eukaryotic translation initiation factor 3 subunit E-interacting protein</fullName>
    </alternativeName>
</protein>
<evidence type="ECO:0000313" key="6">
    <source>
        <dbReference type="Ensembl" id="ENSACLP00000064138.1"/>
    </source>
</evidence>
<comment type="similarity">
    <text evidence="4">Belongs to the eIF-3 subunit L family.</text>
</comment>
<reference evidence="6 7" key="1">
    <citation type="submission" date="2018-05" db="EMBL/GenBank/DDBJ databases">
        <authorList>
            <person name="Datahose"/>
        </authorList>
    </citation>
    <scope>NUCLEOTIDE SEQUENCE</scope>
</reference>
<dbReference type="InterPro" id="IPR000717">
    <property type="entry name" value="PCI_dom"/>
</dbReference>
<dbReference type="GO" id="GO:0033290">
    <property type="term" value="C:eukaryotic 48S preinitiation complex"/>
    <property type="evidence" value="ECO:0007669"/>
    <property type="project" value="UniProtKB-UniRule"/>
</dbReference>
<sequence>MPDCFVSLQYDPYSYTNDYDLHTGDPKADLAYERQYEQQTYHVIPEVIKNFLQYFHKTISDLIDQKVYELQSNRVSSESIEQKIYEIQDVYENSWNKLTDRFFKTSPWPEAEAIASLVGNDAVFLILYKELYYRHIYAKVSFQSFSQYRCKTAKKSEEEIEFLRSNPKIWNVHSVLNVLHSLVDKSNINRQLEVYTSGGDPESVAGEYGRHSLYKMLGYFSLVGLLRLHSLLGDYYQAIKVLENIELNKKSMYSRVPECQITTYYYVGFAYLMMRRYQDAIRVFANILLYIQRTRNMFQRSTYKYEMINKQNEQMHGLLAIALTMYPMRIDESIHTQLREKYGDKMLRMQKGDLQVFEELFSFACPKFLSPVVPNYDNVHPNYHKEPFQQQLKVFAEEVQQQAQLSTIRSFLKLYTTMPVAKLAGFLDMTEQEFRIQLLVFKHKMKNLVWTSGISALDGEFQSASEVDFYIDKDMIHIADTKVARRYGDFFIRQIHKFEEVSNRP</sequence>
<dbReference type="GeneTree" id="ENSGT00390000000411"/>
<dbReference type="GO" id="GO:0016282">
    <property type="term" value="C:eukaryotic 43S preinitiation complex"/>
    <property type="evidence" value="ECO:0007669"/>
    <property type="project" value="UniProtKB-UniRule"/>
</dbReference>
<dbReference type="Proteomes" id="UP000265100">
    <property type="component" value="Chromosome 13"/>
</dbReference>
<dbReference type="PROSITE" id="PS50250">
    <property type="entry name" value="PCI"/>
    <property type="match status" value="1"/>
</dbReference>
<proteinExistence type="inferred from homology"/>
<name>A0AAX7U384_ASTCA</name>
<dbReference type="GO" id="GO:0003743">
    <property type="term" value="F:translation initiation factor activity"/>
    <property type="evidence" value="ECO:0007669"/>
    <property type="project" value="UniProtKB-UniRule"/>
</dbReference>
<comment type="function">
    <text evidence="4">Component of the eukaryotic translation initiation factor 3 (eIF-3) complex, which is involved in protein synthesis of a specialized repertoire of mRNAs and, together with other initiation factors, stimulates binding of mRNA and methionyl-tRNAi to the 40S ribosome. The eIF-3 complex specifically targets and initiates translation of a subset of mRNAs involved in cell proliferation.</text>
</comment>